<feature type="domain" description="Glycosyltransferase 2-like" evidence="3">
    <location>
        <begin position="7"/>
        <end position="127"/>
    </location>
</feature>
<feature type="compositionally biased region" description="Basic and acidic residues" evidence="1">
    <location>
        <begin position="328"/>
        <end position="346"/>
    </location>
</feature>
<sequence>MNDSDVCVLIPTLDEAETIGPVIDGFVEHGFENILVVDGGSTDGTRDLASERGARVVQQRGEGKGQAVREAFEYIETPYVLMLDGDMTYDPADARKMLEPLFEGRADHVIGDRFADMHDEAMPRLNQLGNRLINGAFATIHGRNLGDILSGYRAFTLDSVRRIELESDGFTIETELAVECVKHGIRTAVVPVSYHPRPDDSDTNLHPVKDGGRIILALYSLAKLNNPLFYFGSVGIASGLAGALLGAWVGYEWWVVGISHQVYAVVAGVAILLGAQLLMFAVLSDMIVAVNREQTHRLEALADRISPESRNGHGRGPLDPDAVTRSTDATDRVAREERERELRPEE</sequence>
<reference evidence="4 5" key="1">
    <citation type="journal article" date="2019" name="Int. J. Syst. Evol. Microbiol.">
        <title>The Global Catalogue of Microorganisms (GCM) 10K type strain sequencing project: providing services to taxonomists for standard genome sequencing and annotation.</title>
        <authorList>
            <consortium name="The Broad Institute Genomics Platform"/>
            <consortium name="The Broad Institute Genome Sequencing Center for Infectious Disease"/>
            <person name="Wu L."/>
            <person name="Ma J."/>
        </authorList>
    </citation>
    <scope>NUCLEOTIDE SEQUENCE [LARGE SCALE GENOMIC DNA]</scope>
    <source>
        <strain evidence="4 5">CGMCC 1.12563</strain>
    </source>
</reference>
<dbReference type="EC" id="2.4.1.-" evidence="4"/>
<name>A0ABD6B008_9EURY</name>
<dbReference type="InterPro" id="IPR029044">
    <property type="entry name" value="Nucleotide-diphossugar_trans"/>
</dbReference>
<keyword evidence="2" id="KW-0812">Transmembrane</keyword>
<evidence type="ECO:0000256" key="1">
    <source>
        <dbReference type="SAM" id="MobiDB-lite"/>
    </source>
</evidence>
<comment type="caution">
    <text evidence="4">The sequence shown here is derived from an EMBL/GenBank/DDBJ whole genome shotgun (WGS) entry which is preliminary data.</text>
</comment>
<gene>
    <name evidence="4" type="primary">aglJ</name>
    <name evidence="4" type="ORF">ACFSBT_19835</name>
</gene>
<dbReference type="Gene3D" id="3.90.550.10">
    <property type="entry name" value="Spore Coat Polysaccharide Biosynthesis Protein SpsA, Chain A"/>
    <property type="match status" value="1"/>
</dbReference>
<dbReference type="SUPFAM" id="SSF53448">
    <property type="entry name" value="Nucleotide-diphospho-sugar transferases"/>
    <property type="match status" value="1"/>
</dbReference>
<accession>A0ABD6B008</accession>
<keyword evidence="4" id="KW-0808">Transferase</keyword>
<dbReference type="InterPro" id="IPR001173">
    <property type="entry name" value="Glyco_trans_2-like"/>
</dbReference>
<dbReference type="Proteomes" id="UP001597187">
    <property type="component" value="Unassembled WGS sequence"/>
</dbReference>
<evidence type="ECO:0000259" key="3">
    <source>
        <dbReference type="Pfam" id="PF00535"/>
    </source>
</evidence>
<feature type="transmembrane region" description="Helical" evidence="2">
    <location>
        <begin position="228"/>
        <end position="250"/>
    </location>
</feature>
<keyword evidence="5" id="KW-1185">Reference proteome</keyword>
<proteinExistence type="predicted"/>
<dbReference type="CDD" id="cd04179">
    <property type="entry name" value="DPM_DPG-synthase_like"/>
    <property type="match status" value="1"/>
</dbReference>
<dbReference type="InterPro" id="IPR050256">
    <property type="entry name" value="Glycosyltransferase_2"/>
</dbReference>
<protein>
    <submittedName>
        <fullName evidence="4">S-layer glycoprotein N-glycosyltransferase AglJ</fullName>
        <ecNumber evidence="4">2.4.1.-</ecNumber>
    </submittedName>
</protein>
<dbReference type="PANTHER" id="PTHR48090:SF7">
    <property type="entry name" value="RFBJ PROTEIN"/>
    <property type="match status" value="1"/>
</dbReference>
<dbReference type="Pfam" id="PF00535">
    <property type="entry name" value="Glycos_transf_2"/>
    <property type="match status" value="1"/>
</dbReference>
<feature type="compositionally biased region" description="Basic and acidic residues" evidence="1">
    <location>
        <begin position="302"/>
        <end position="311"/>
    </location>
</feature>
<dbReference type="RefSeq" id="WP_250875448.1">
    <property type="nucleotide sequence ID" value="NZ_JALXFV010000008.1"/>
</dbReference>
<dbReference type="EMBL" id="JBHUDC010000008">
    <property type="protein sequence ID" value="MFD1515535.1"/>
    <property type="molecule type" value="Genomic_DNA"/>
</dbReference>
<dbReference type="GO" id="GO:0016757">
    <property type="term" value="F:glycosyltransferase activity"/>
    <property type="evidence" value="ECO:0007669"/>
    <property type="project" value="UniProtKB-KW"/>
</dbReference>
<keyword evidence="2" id="KW-1133">Transmembrane helix</keyword>
<evidence type="ECO:0000256" key="2">
    <source>
        <dbReference type="SAM" id="Phobius"/>
    </source>
</evidence>
<dbReference type="NCBIfam" id="TIGR04182">
    <property type="entry name" value="glyco_TIGR04182"/>
    <property type="match status" value="1"/>
</dbReference>
<dbReference type="AlphaFoldDB" id="A0ABD6B008"/>
<feature type="transmembrane region" description="Helical" evidence="2">
    <location>
        <begin position="262"/>
        <end position="283"/>
    </location>
</feature>
<evidence type="ECO:0000313" key="5">
    <source>
        <dbReference type="Proteomes" id="UP001597187"/>
    </source>
</evidence>
<dbReference type="InterPro" id="IPR026456">
    <property type="entry name" value="GCTrfase_AglJ"/>
</dbReference>
<evidence type="ECO:0000313" key="4">
    <source>
        <dbReference type="EMBL" id="MFD1515535.1"/>
    </source>
</evidence>
<keyword evidence="2" id="KW-0472">Membrane</keyword>
<organism evidence="4 5">
    <name type="scientific">Halomarina rubra</name>
    <dbReference type="NCBI Taxonomy" id="2071873"/>
    <lineage>
        <taxon>Archaea</taxon>
        <taxon>Methanobacteriati</taxon>
        <taxon>Methanobacteriota</taxon>
        <taxon>Stenosarchaea group</taxon>
        <taxon>Halobacteria</taxon>
        <taxon>Halobacteriales</taxon>
        <taxon>Natronomonadaceae</taxon>
        <taxon>Halomarina</taxon>
    </lineage>
</organism>
<feature type="region of interest" description="Disordered" evidence="1">
    <location>
        <begin position="302"/>
        <end position="346"/>
    </location>
</feature>
<dbReference type="PANTHER" id="PTHR48090">
    <property type="entry name" value="UNDECAPRENYL-PHOSPHATE 4-DEOXY-4-FORMAMIDO-L-ARABINOSE TRANSFERASE-RELATED"/>
    <property type="match status" value="1"/>
</dbReference>
<keyword evidence="4" id="KW-0328">Glycosyltransferase</keyword>